<evidence type="ECO:0000313" key="3">
    <source>
        <dbReference type="Proteomes" id="UP000595823"/>
    </source>
</evidence>
<organism evidence="2 3">
    <name type="scientific">Salicibibacter cibarius</name>
    <dbReference type="NCBI Taxonomy" id="2743000"/>
    <lineage>
        <taxon>Bacteria</taxon>
        <taxon>Bacillati</taxon>
        <taxon>Bacillota</taxon>
        <taxon>Bacilli</taxon>
        <taxon>Bacillales</taxon>
        <taxon>Bacillaceae</taxon>
        <taxon>Salicibibacter</taxon>
    </lineage>
</organism>
<feature type="transmembrane region" description="Helical" evidence="1">
    <location>
        <begin position="118"/>
        <end position="143"/>
    </location>
</feature>
<proteinExistence type="predicted"/>
<evidence type="ECO:0000256" key="1">
    <source>
        <dbReference type="SAM" id="Phobius"/>
    </source>
</evidence>
<dbReference type="Proteomes" id="UP000595823">
    <property type="component" value="Chromosome"/>
</dbReference>
<gene>
    <name evidence="2" type="ORF">HUG15_06605</name>
</gene>
<evidence type="ECO:0008006" key="4">
    <source>
        <dbReference type="Google" id="ProtNLM"/>
    </source>
</evidence>
<feature type="transmembrane region" description="Helical" evidence="1">
    <location>
        <begin position="88"/>
        <end position="112"/>
    </location>
</feature>
<keyword evidence="1" id="KW-0812">Transmembrane</keyword>
<feature type="transmembrane region" description="Helical" evidence="1">
    <location>
        <begin position="6"/>
        <end position="23"/>
    </location>
</feature>
<protein>
    <recommendedName>
        <fullName evidence="4">Peptidase M50 domain-containing protein</fullName>
    </recommendedName>
</protein>
<feature type="transmembrane region" description="Helical" evidence="1">
    <location>
        <begin position="163"/>
        <end position="182"/>
    </location>
</feature>
<dbReference type="EMBL" id="CP054705">
    <property type="protein sequence ID" value="QQK75292.1"/>
    <property type="molecule type" value="Genomic_DNA"/>
</dbReference>
<keyword evidence="1" id="KW-0472">Membrane</keyword>
<keyword evidence="1" id="KW-1133">Transmembrane helix</keyword>
<accession>A0A7T6Z1S6</accession>
<name>A0A7T6Z1S6_9BACI</name>
<dbReference type="AlphaFoldDB" id="A0A7T6Z1S6"/>
<dbReference type="RefSeq" id="WP_200127943.1">
    <property type="nucleotide sequence ID" value="NZ_CP054705.1"/>
</dbReference>
<dbReference type="KEGG" id="scia:HUG15_06605"/>
<keyword evidence="3" id="KW-1185">Reference proteome</keyword>
<reference evidence="2 3" key="1">
    <citation type="submission" date="2020-06" db="EMBL/GenBank/DDBJ databases">
        <title>Genomic analysis of Salicibibacter sp. NKC5-3.</title>
        <authorList>
            <person name="Oh Y.J."/>
        </authorList>
    </citation>
    <scope>NUCLEOTIDE SEQUENCE [LARGE SCALE GENOMIC DNA]</scope>
    <source>
        <strain evidence="2 3">NKC5-3</strain>
    </source>
</reference>
<sequence length="183" mass="21389">MDSVDILFWIIGGYILLLMHIWFHELGHYTVGRFLVRIPKENIQIRLFQYPPHVALRDQDKNWIKPNDEEGNFVRTYFTYDPDGKRSFLFVMGGFILQSFIFLCIAFAIYYFVDNAMIANFIIGGSFVFNIVYIVGDLMVFYWKRTPVGDTSSAFQFAPIKSALFIISLLLSYGVLYVYIGFY</sequence>
<evidence type="ECO:0000313" key="2">
    <source>
        <dbReference type="EMBL" id="QQK75292.1"/>
    </source>
</evidence>